<reference evidence="6 9" key="2">
    <citation type="submission" date="2023-07" db="EMBL/GenBank/DDBJ databases">
        <title>Strategy for survival of the halotoleranting strain Dietzia MX2 from the Yakshinskoe mineral salts deposit.</title>
        <authorList>
            <person name="Kharitonova M.A."/>
            <person name="Kupriyanova-Ashina F.G."/>
            <person name="Shakirov T.R."/>
            <person name="Vafina M.S."/>
            <person name="Ilinskaya O.N."/>
        </authorList>
    </citation>
    <scope>NUCLEOTIDE SEQUENCE [LARGE SCALE GENOMIC DNA]</scope>
    <source>
        <strain evidence="6 9">MX2</strain>
    </source>
</reference>
<dbReference type="InterPro" id="IPR012318">
    <property type="entry name" value="HTH_CRP"/>
</dbReference>
<reference evidence="7 8" key="1">
    <citation type="submission" date="2018-06" db="EMBL/GenBank/DDBJ databases">
        <title>Whole genome sequencing of four bacterial strains from South Shetland trench revealing bio-synthetic gene clusters.</title>
        <authorList>
            <person name="Abdel-Mageed W.M."/>
            <person name="Lehri B."/>
            <person name="Jarmusch S.A."/>
            <person name="Miranda K."/>
            <person name="Goodfellow M."/>
            <person name="Jaspars M."/>
            <person name="Karlyshev A.V."/>
        </authorList>
    </citation>
    <scope>NUCLEOTIDE SEQUENCE [LARGE SCALE GENOMIC DNA]</scope>
    <source>
        <strain evidence="7 8">SST1</strain>
    </source>
</reference>
<keyword evidence="1" id="KW-0805">Transcription regulation</keyword>
<sequence length="246" mass="26681">MSRNPVRRNCAHPHSCSDETRLRVLADAPLTRELSPDDRRDLNGHLTAWSWAEGDPMVLAGDEIPGSYLVVSGRARVTRDTADGRELTVDIAAPGDTVGPLHTEAAVATESAWAMETTCALFLPAHALAEVVGDHPSLALGLIRMQQDRLAQAREQEIGHTTQSVEQRVGSTLRHLDRKLGSLQRDGSSLLQVRLRRDDIAGMAGTTVESASRAMARMKKAGVIDSGREWVSVLDRAALERLIAGD</sequence>
<dbReference type="Gene3D" id="2.60.120.10">
    <property type="entry name" value="Jelly Rolls"/>
    <property type="match status" value="1"/>
</dbReference>
<evidence type="ECO:0000313" key="6">
    <source>
        <dbReference type="EMBL" id="MDN4506511.1"/>
    </source>
</evidence>
<dbReference type="EMBL" id="QNTT01000010">
    <property type="protein sequence ID" value="RBA38193.1"/>
    <property type="molecule type" value="Genomic_DNA"/>
</dbReference>
<accession>A0A365PBS1</accession>
<organism evidence="7 8">
    <name type="scientific">Dietzia maris</name>
    <dbReference type="NCBI Taxonomy" id="37915"/>
    <lineage>
        <taxon>Bacteria</taxon>
        <taxon>Bacillati</taxon>
        <taxon>Actinomycetota</taxon>
        <taxon>Actinomycetes</taxon>
        <taxon>Mycobacteriales</taxon>
        <taxon>Dietziaceae</taxon>
        <taxon>Dietzia</taxon>
    </lineage>
</organism>
<proteinExistence type="predicted"/>
<evidence type="ECO:0000313" key="7">
    <source>
        <dbReference type="EMBL" id="RBA38193.1"/>
    </source>
</evidence>
<dbReference type="Pfam" id="PF13545">
    <property type="entry name" value="HTH_Crp_2"/>
    <property type="match status" value="1"/>
</dbReference>
<dbReference type="PROSITE" id="PS50042">
    <property type="entry name" value="CNMP_BINDING_3"/>
    <property type="match status" value="1"/>
</dbReference>
<dbReference type="Gene3D" id="1.10.10.10">
    <property type="entry name" value="Winged helix-like DNA-binding domain superfamily/Winged helix DNA-binding domain"/>
    <property type="match status" value="1"/>
</dbReference>
<evidence type="ECO:0000256" key="3">
    <source>
        <dbReference type="ARBA" id="ARBA00023163"/>
    </source>
</evidence>
<keyword evidence="3" id="KW-0804">Transcription</keyword>
<dbReference type="CDD" id="cd00038">
    <property type="entry name" value="CAP_ED"/>
    <property type="match status" value="1"/>
</dbReference>
<dbReference type="Proteomes" id="UP001172702">
    <property type="component" value="Unassembled WGS sequence"/>
</dbReference>
<comment type="caution">
    <text evidence="7">The sequence shown here is derived from an EMBL/GenBank/DDBJ whole genome shotgun (WGS) entry which is preliminary data.</text>
</comment>
<evidence type="ECO:0000256" key="1">
    <source>
        <dbReference type="ARBA" id="ARBA00023015"/>
    </source>
</evidence>
<dbReference type="SMART" id="SM00419">
    <property type="entry name" value="HTH_CRP"/>
    <property type="match status" value="1"/>
</dbReference>
<dbReference type="InterPro" id="IPR036390">
    <property type="entry name" value="WH_DNA-bd_sf"/>
</dbReference>
<dbReference type="InterPro" id="IPR036388">
    <property type="entry name" value="WH-like_DNA-bd_sf"/>
</dbReference>
<dbReference type="GO" id="GO:0006355">
    <property type="term" value="P:regulation of DNA-templated transcription"/>
    <property type="evidence" value="ECO:0007669"/>
    <property type="project" value="InterPro"/>
</dbReference>
<evidence type="ECO:0000259" key="4">
    <source>
        <dbReference type="PROSITE" id="PS50042"/>
    </source>
</evidence>
<keyword evidence="9" id="KW-1185">Reference proteome</keyword>
<keyword evidence="2" id="KW-0238">DNA-binding</keyword>
<dbReference type="SUPFAM" id="SSF51206">
    <property type="entry name" value="cAMP-binding domain-like"/>
    <property type="match status" value="1"/>
</dbReference>
<dbReference type="RefSeq" id="WP_082923936.1">
    <property type="nucleotide sequence ID" value="NZ_CANNAK010000004.1"/>
</dbReference>
<feature type="domain" description="Cyclic nucleotide-binding" evidence="4">
    <location>
        <begin position="30"/>
        <end position="101"/>
    </location>
</feature>
<name>A0A365PBS1_9ACTN</name>
<dbReference type="EMBL" id="JAUHTB010000011">
    <property type="protein sequence ID" value="MDN4506511.1"/>
    <property type="molecule type" value="Genomic_DNA"/>
</dbReference>
<dbReference type="InterPro" id="IPR014710">
    <property type="entry name" value="RmlC-like_jellyroll"/>
</dbReference>
<feature type="domain" description="HTH crp-type" evidence="5">
    <location>
        <begin position="163"/>
        <end position="237"/>
    </location>
</feature>
<protein>
    <submittedName>
        <fullName evidence="7">Crp/Fnr family transcriptional regulator</fullName>
    </submittedName>
</protein>
<gene>
    <name evidence="7" type="ORF">DQ226_05650</name>
    <name evidence="6" type="ORF">QYF62_10650</name>
</gene>
<evidence type="ECO:0000313" key="8">
    <source>
        <dbReference type="Proteomes" id="UP000252187"/>
    </source>
</evidence>
<dbReference type="Proteomes" id="UP000252187">
    <property type="component" value="Unassembled WGS sequence"/>
</dbReference>
<dbReference type="PROSITE" id="PS51063">
    <property type="entry name" value="HTH_CRP_2"/>
    <property type="match status" value="1"/>
</dbReference>
<dbReference type="SUPFAM" id="SSF46785">
    <property type="entry name" value="Winged helix' DNA-binding domain"/>
    <property type="match status" value="1"/>
</dbReference>
<dbReference type="InterPro" id="IPR018490">
    <property type="entry name" value="cNMP-bd_dom_sf"/>
</dbReference>
<dbReference type="AlphaFoldDB" id="A0A365PBS1"/>
<evidence type="ECO:0000313" key="9">
    <source>
        <dbReference type="Proteomes" id="UP001172702"/>
    </source>
</evidence>
<evidence type="ECO:0000256" key="2">
    <source>
        <dbReference type="ARBA" id="ARBA00023125"/>
    </source>
</evidence>
<dbReference type="Pfam" id="PF00027">
    <property type="entry name" value="cNMP_binding"/>
    <property type="match status" value="1"/>
</dbReference>
<dbReference type="InterPro" id="IPR000595">
    <property type="entry name" value="cNMP-bd_dom"/>
</dbReference>
<dbReference type="GO" id="GO:0003677">
    <property type="term" value="F:DNA binding"/>
    <property type="evidence" value="ECO:0007669"/>
    <property type="project" value="UniProtKB-KW"/>
</dbReference>
<evidence type="ECO:0000259" key="5">
    <source>
        <dbReference type="PROSITE" id="PS51063"/>
    </source>
</evidence>
<dbReference type="SMART" id="SM00100">
    <property type="entry name" value="cNMP"/>
    <property type="match status" value="1"/>
</dbReference>